<dbReference type="SUPFAM" id="SSF102198">
    <property type="entry name" value="Putative cyclase"/>
    <property type="match status" value="1"/>
</dbReference>
<dbReference type="Pfam" id="PF04199">
    <property type="entry name" value="Cyclase"/>
    <property type="match status" value="1"/>
</dbReference>
<reference evidence="1 2" key="1">
    <citation type="submission" date="2020-08" db="EMBL/GenBank/DDBJ databases">
        <title>Genome public.</title>
        <authorList>
            <person name="Liu C."/>
            <person name="Sun Q."/>
        </authorList>
    </citation>
    <scope>NUCLEOTIDE SEQUENCE [LARGE SCALE GENOMIC DNA]</scope>
    <source>
        <strain evidence="1 2">New-38</strain>
    </source>
</reference>
<protein>
    <submittedName>
        <fullName evidence="1">Cyclase family protein</fullName>
    </submittedName>
</protein>
<dbReference type="Proteomes" id="UP000660021">
    <property type="component" value="Unassembled WGS sequence"/>
</dbReference>
<accession>A0ABR7HW07</accession>
<proteinExistence type="predicted"/>
<organism evidence="1 2">
    <name type="scientific">Pseudoflavonifractor hominis</name>
    <dbReference type="NCBI Taxonomy" id="2763059"/>
    <lineage>
        <taxon>Bacteria</taxon>
        <taxon>Bacillati</taxon>
        <taxon>Bacillota</taxon>
        <taxon>Clostridia</taxon>
        <taxon>Eubacteriales</taxon>
        <taxon>Oscillospiraceae</taxon>
        <taxon>Pseudoflavonifractor</taxon>
    </lineage>
</organism>
<dbReference type="PANTHER" id="PTHR31118:SF32">
    <property type="entry name" value="KYNURENINE FORMAMIDASE"/>
    <property type="match status" value="1"/>
</dbReference>
<evidence type="ECO:0000313" key="1">
    <source>
        <dbReference type="EMBL" id="MBC5731695.1"/>
    </source>
</evidence>
<keyword evidence="2" id="KW-1185">Reference proteome</keyword>
<comment type="caution">
    <text evidence="1">The sequence shown here is derived from an EMBL/GenBank/DDBJ whole genome shotgun (WGS) entry which is preliminary data.</text>
</comment>
<dbReference type="EMBL" id="JACOPR010000009">
    <property type="protein sequence ID" value="MBC5731695.1"/>
    <property type="molecule type" value="Genomic_DNA"/>
</dbReference>
<gene>
    <name evidence="1" type="ORF">H8S34_12780</name>
</gene>
<dbReference type="PANTHER" id="PTHR31118">
    <property type="entry name" value="CYCLASE-LIKE PROTEIN 2"/>
    <property type="match status" value="1"/>
</dbReference>
<sequence>MYVRLSYPLEAYVPAWPGTPQLQLEPLMQLSAGDVANTFLLHLHNHIGTHYDAPNHYVKDGLSISELPLEYFIFTCPLRVELPKGERELITAADLAPHREEIAGCDLLLLDTGFSRSRSEDPNKYVSEGPGLSAEAAAWLVEYAPQLRAVAVDFVSLASYRAQDDGNEAHRTLFRGKNGHFICGIEDVDLNQIRNKCVKRVFAMPLWVRGIDSAPVSLLAEVE</sequence>
<evidence type="ECO:0000313" key="2">
    <source>
        <dbReference type="Proteomes" id="UP000660021"/>
    </source>
</evidence>
<dbReference type="Gene3D" id="3.50.30.50">
    <property type="entry name" value="Putative cyclase"/>
    <property type="match status" value="1"/>
</dbReference>
<dbReference type="RefSeq" id="WP_180956776.1">
    <property type="nucleotide sequence ID" value="NZ_JACOPR010000009.1"/>
</dbReference>
<name>A0ABR7HW07_9FIRM</name>
<dbReference type="InterPro" id="IPR007325">
    <property type="entry name" value="KFase/CYL"/>
</dbReference>
<dbReference type="InterPro" id="IPR037175">
    <property type="entry name" value="KFase_sf"/>
</dbReference>